<dbReference type="SUPFAM" id="SSF53955">
    <property type="entry name" value="Lysozyme-like"/>
    <property type="match status" value="1"/>
</dbReference>
<evidence type="ECO:0000313" key="5">
    <source>
        <dbReference type="Proteomes" id="UP000278006"/>
    </source>
</evidence>
<evidence type="ECO:0000256" key="1">
    <source>
        <dbReference type="ARBA" id="ARBA00007734"/>
    </source>
</evidence>
<feature type="domain" description="Transglycosylase SLT" evidence="3">
    <location>
        <begin position="185"/>
        <end position="270"/>
    </location>
</feature>
<dbReference type="Gene3D" id="1.10.530.10">
    <property type="match status" value="1"/>
</dbReference>
<dbReference type="EMBL" id="RDQO01000001">
    <property type="protein sequence ID" value="RMX08765.1"/>
    <property type="molecule type" value="Genomic_DNA"/>
</dbReference>
<gene>
    <name evidence="4" type="ORF">D8I35_06910</name>
</gene>
<accession>A0A3M6R0M8</accession>
<dbReference type="Proteomes" id="UP000278006">
    <property type="component" value="Unassembled WGS sequence"/>
</dbReference>
<keyword evidence="5" id="KW-1185">Reference proteome</keyword>
<dbReference type="CDD" id="cd00254">
    <property type="entry name" value="LT-like"/>
    <property type="match status" value="1"/>
</dbReference>
<keyword evidence="2" id="KW-0472">Membrane</keyword>
<organism evidence="4 5">
    <name type="scientific">Corticibacter populi</name>
    <dbReference type="NCBI Taxonomy" id="1550736"/>
    <lineage>
        <taxon>Bacteria</taxon>
        <taxon>Pseudomonadati</taxon>
        <taxon>Pseudomonadota</taxon>
        <taxon>Betaproteobacteria</taxon>
        <taxon>Burkholderiales</taxon>
        <taxon>Comamonadaceae</taxon>
        <taxon>Corticibacter</taxon>
    </lineage>
</organism>
<comment type="caution">
    <text evidence="4">The sequence shown here is derived from an EMBL/GenBank/DDBJ whole genome shotgun (WGS) entry which is preliminary data.</text>
</comment>
<comment type="similarity">
    <text evidence="1">Belongs to the transglycosylase Slt family.</text>
</comment>
<protein>
    <recommendedName>
        <fullName evidence="3">Transglycosylase SLT domain-containing protein</fullName>
    </recommendedName>
</protein>
<feature type="transmembrane region" description="Helical" evidence="2">
    <location>
        <begin position="87"/>
        <end position="108"/>
    </location>
</feature>
<keyword evidence="2" id="KW-1133">Transmembrane helix</keyword>
<evidence type="ECO:0000259" key="3">
    <source>
        <dbReference type="Pfam" id="PF01464"/>
    </source>
</evidence>
<keyword evidence="2" id="KW-0812">Transmembrane</keyword>
<dbReference type="PANTHER" id="PTHR37423">
    <property type="entry name" value="SOLUBLE LYTIC MUREIN TRANSGLYCOSYLASE-RELATED"/>
    <property type="match status" value="1"/>
</dbReference>
<reference evidence="4 5" key="1">
    <citation type="submission" date="2018-10" db="EMBL/GenBank/DDBJ databases">
        <title>Draft genome of Cortibacter populi DSM10536.</title>
        <authorList>
            <person name="Bernier A.-M."/>
            <person name="Bernard K."/>
        </authorList>
    </citation>
    <scope>NUCLEOTIDE SEQUENCE [LARGE SCALE GENOMIC DNA]</scope>
    <source>
        <strain evidence="4 5">DSM 105136</strain>
    </source>
</reference>
<evidence type="ECO:0000256" key="2">
    <source>
        <dbReference type="SAM" id="Phobius"/>
    </source>
</evidence>
<proteinExistence type="inferred from homology"/>
<dbReference type="PANTHER" id="PTHR37423:SF2">
    <property type="entry name" value="MEMBRANE-BOUND LYTIC MUREIN TRANSGLYCOSYLASE C"/>
    <property type="match status" value="1"/>
</dbReference>
<evidence type="ECO:0000313" key="4">
    <source>
        <dbReference type="EMBL" id="RMX08765.1"/>
    </source>
</evidence>
<dbReference type="AlphaFoldDB" id="A0A3M6R0M8"/>
<name>A0A3M6R0M8_9BURK</name>
<sequence length="413" mass="44751">MPWFPLLPRWGIPSTPPTTAAKPRTYARTPGTRLVQDPVRAFGWHGAVRVVTGPFPTASYPGTMTMKTIHAWSPSMTHTILRLIRTLLLNAFALLGMSLVFMGLLVHVKPELLELGEQHLYAALHDRTVARHELDVAPEAHQRVTAVDLLDLPEEQAAVAFWLSRKYKVAPEPLGALVAEAYELGLKRNLDPTLILSVMAIESRFNPYAQSAVGAQGLMQVMTQVHEDKYAHFGGTRAAFDPVSNLQVGSLILKDCIDRFGSVRSGLVCYVGAAKLPNDGGYSTKVLAEHARLQQALGNTSKVLPSSFLQALKARRLQQAGEEAGSIEVAGDGAEQMASWTATADTEPGTKAPTTAALLPAHQQLAAQDHSSASAMSALTPLPMDFGQFDQPDQLVSMRAPWQISQLEASLSR</sequence>
<dbReference type="Pfam" id="PF01464">
    <property type="entry name" value="SLT"/>
    <property type="match status" value="1"/>
</dbReference>
<dbReference type="InterPro" id="IPR023346">
    <property type="entry name" value="Lysozyme-like_dom_sf"/>
</dbReference>
<dbReference type="OrthoDB" id="9815002at2"/>
<dbReference type="InterPro" id="IPR008258">
    <property type="entry name" value="Transglycosylase_SLT_dom_1"/>
</dbReference>